<evidence type="ECO:0000313" key="2">
    <source>
        <dbReference type="EMBL" id="MBO0613714.1"/>
    </source>
</evidence>
<dbReference type="EMBL" id="JAFMPM010000006">
    <property type="protein sequence ID" value="MBO0613714.1"/>
    <property type="molecule type" value="Genomic_DNA"/>
</dbReference>
<dbReference type="NCBIfam" id="TIGR02532">
    <property type="entry name" value="IV_pilin_GFxxxE"/>
    <property type="match status" value="1"/>
</dbReference>
<protein>
    <submittedName>
        <fullName evidence="3">PilW family protein</fullName>
    </submittedName>
</protein>
<dbReference type="PROSITE" id="PS00409">
    <property type="entry name" value="PROKAR_NTER_METHYL"/>
    <property type="match status" value="1"/>
</dbReference>
<dbReference type="Pfam" id="PF07963">
    <property type="entry name" value="N_methyl"/>
    <property type="match status" value="1"/>
</dbReference>
<keyword evidence="4" id="KW-1185">Reference proteome</keyword>
<dbReference type="Proteomes" id="UP000664466">
    <property type="component" value="Unassembled WGS sequence"/>
</dbReference>
<dbReference type="EMBL" id="CP072748">
    <property type="protein sequence ID" value="QTX12688.1"/>
    <property type="molecule type" value="Genomic_DNA"/>
</dbReference>
<dbReference type="InterPro" id="IPR032092">
    <property type="entry name" value="PilW"/>
</dbReference>
<name>A0A8B0SRP7_9GAMM</name>
<dbReference type="Pfam" id="PF16074">
    <property type="entry name" value="PilW"/>
    <property type="match status" value="1"/>
</dbReference>
<dbReference type="RefSeq" id="WP_207251385.1">
    <property type="nucleotide sequence ID" value="NZ_JAFMPM010000006.1"/>
</dbReference>
<dbReference type="GO" id="GO:0043683">
    <property type="term" value="P:type IV pilus assembly"/>
    <property type="evidence" value="ECO:0007669"/>
    <property type="project" value="InterPro"/>
</dbReference>
<sequence length="288" mass="30860">MQYAQRQKGLSLIELMIALVISLVLVGGVSTVYISSKRNYQARDQLSLMDESARVALNALTKHLEHAGYATPAKLPLGDYMYALGDTAPQKKSCGGLDTGVHNGLNLVTFAGRAAQDDYKPDGTTVTGDTISIRFLGDPLLFTDCSNSGLPASCQVGNAPSMEAALIYNTFFVDESSGQPSLMCSGSRNPAVVQIAPGIENIQFLYGVDANTDAAVDQYMTATEVTAAGHWQRVISIKAGLLVRSLEPVSPSAESRTYNVLGVTLTRNDRYQRAVYTAVIQLRNVVDG</sequence>
<keyword evidence="1" id="KW-0812">Transmembrane</keyword>
<dbReference type="InterPro" id="IPR012902">
    <property type="entry name" value="N_methyl_site"/>
</dbReference>
<reference evidence="3" key="2">
    <citation type="submission" date="2021-04" db="EMBL/GenBank/DDBJ databases">
        <title>Complete Genome and methylome analysis of Thiothrix fructosivorans ATCC 49748.</title>
        <authorList>
            <person name="Fomenkov A."/>
            <person name="Sun L."/>
            <person name="Vincze T."/>
            <person name="Grabovich M.Y."/>
            <person name="Roberts R.J."/>
        </authorList>
    </citation>
    <scope>NUCLEOTIDE SEQUENCE</scope>
    <source>
        <strain evidence="3">ATCC 49748</strain>
    </source>
</reference>
<dbReference type="AlphaFoldDB" id="A0A8B0SRP7"/>
<proteinExistence type="predicted"/>
<feature type="transmembrane region" description="Helical" evidence="1">
    <location>
        <begin position="12"/>
        <end position="34"/>
    </location>
</feature>
<evidence type="ECO:0000313" key="3">
    <source>
        <dbReference type="EMBL" id="QTX12688.1"/>
    </source>
</evidence>
<accession>A0A8B0SRP7</accession>
<keyword evidence="1" id="KW-0472">Membrane</keyword>
<keyword evidence="1" id="KW-1133">Transmembrane helix</keyword>
<organism evidence="3">
    <name type="scientific">Thiothrix fructosivorans</name>
    <dbReference type="NCBI Taxonomy" id="111770"/>
    <lineage>
        <taxon>Bacteria</taxon>
        <taxon>Pseudomonadati</taxon>
        <taxon>Pseudomonadota</taxon>
        <taxon>Gammaproteobacteria</taxon>
        <taxon>Thiotrichales</taxon>
        <taxon>Thiotrichaceae</taxon>
        <taxon>Thiothrix</taxon>
    </lineage>
</organism>
<evidence type="ECO:0000256" key="1">
    <source>
        <dbReference type="SAM" id="Phobius"/>
    </source>
</evidence>
<gene>
    <name evidence="3" type="ORF">J1836_000385</name>
    <name evidence="2" type="ORF">J1836_12425</name>
</gene>
<reference evidence="2 4" key="1">
    <citation type="submission" date="2021-03" db="EMBL/GenBank/DDBJ databases">
        <title>Draft genome and methylome analysis of Thiotrix fructosivoruns ATCC 49748.</title>
        <authorList>
            <person name="Fomenkov A."/>
            <person name="Grabovich M.Y."/>
            <person name="Roberts R.J."/>
        </authorList>
    </citation>
    <scope>NUCLEOTIDE SEQUENCE [LARGE SCALE GENOMIC DNA]</scope>
    <source>
        <strain evidence="2 4">ATCC 49748</strain>
    </source>
</reference>
<evidence type="ECO:0000313" key="4">
    <source>
        <dbReference type="Proteomes" id="UP000664466"/>
    </source>
</evidence>